<sequence length="61" mass="6959">MLTATAVMGGCPTDIRMRERWIWPSWAFVLGMRVVVVGGGRMVSSFMSPLRLCFFLRHIDL</sequence>
<keyword evidence="1" id="KW-0472">Membrane</keyword>
<dbReference type="Proteomes" id="UP000002630">
    <property type="component" value="Linkage Group LG11"/>
</dbReference>
<evidence type="ECO:0000313" key="3">
    <source>
        <dbReference type="Proteomes" id="UP000002630"/>
    </source>
</evidence>
<accession>D8LEX8</accession>
<feature type="transmembrane region" description="Helical" evidence="1">
    <location>
        <begin position="21"/>
        <end position="40"/>
    </location>
</feature>
<keyword evidence="1" id="KW-1133">Transmembrane helix</keyword>
<keyword evidence="1" id="KW-0812">Transmembrane</keyword>
<name>D8LEX8_ECTSI</name>
<keyword evidence="3" id="KW-1185">Reference proteome</keyword>
<evidence type="ECO:0000256" key="1">
    <source>
        <dbReference type="SAM" id="Phobius"/>
    </source>
</evidence>
<gene>
    <name evidence="2" type="ORF">Esi_0014_0130</name>
</gene>
<evidence type="ECO:0000313" key="2">
    <source>
        <dbReference type="EMBL" id="CBN79798.1"/>
    </source>
</evidence>
<proteinExistence type="predicted"/>
<reference evidence="2 3" key="1">
    <citation type="journal article" date="2010" name="Nature">
        <title>The Ectocarpus genome and the independent evolution of multicellularity in brown algae.</title>
        <authorList>
            <person name="Cock J.M."/>
            <person name="Sterck L."/>
            <person name="Rouze P."/>
            <person name="Scornet D."/>
            <person name="Allen A.E."/>
            <person name="Amoutzias G."/>
            <person name="Anthouard V."/>
            <person name="Artiguenave F."/>
            <person name="Aury J.M."/>
            <person name="Badger J.H."/>
            <person name="Beszteri B."/>
            <person name="Billiau K."/>
            <person name="Bonnet E."/>
            <person name="Bothwell J.H."/>
            <person name="Bowler C."/>
            <person name="Boyen C."/>
            <person name="Brownlee C."/>
            <person name="Carrano C.J."/>
            <person name="Charrier B."/>
            <person name="Cho G.Y."/>
            <person name="Coelho S.M."/>
            <person name="Collen J."/>
            <person name="Corre E."/>
            <person name="Da Silva C."/>
            <person name="Delage L."/>
            <person name="Delaroque N."/>
            <person name="Dittami S.M."/>
            <person name="Doulbeau S."/>
            <person name="Elias M."/>
            <person name="Farnham G."/>
            <person name="Gachon C.M."/>
            <person name="Gschloessl B."/>
            <person name="Heesch S."/>
            <person name="Jabbari K."/>
            <person name="Jubin C."/>
            <person name="Kawai H."/>
            <person name="Kimura K."/>
            <person name="Kloareg B."/>
            <person name="Kupper F.C."/>
            <person name="Lang D."/>
            <person name="Le Bail A."/>
            <person name="Leblanc C."/>
            <person name="Lerouge P."/>
            <person name="Lohr M."/>
            <person name="Lopez P.J."/>
            <person name="Martens C."/>
            <person name="Maumus F."/>
            <person name="Michel G."/>
            <person name="Miranda-Saavedra D."/>
            <person name="Morales J."/>
            <person name="Moreau H."/>
            <person name="Motomura T."/>
            <person name="Nagasato C."/>
            <person name="Napoli C.A."/>
            <person name="Nelson D.R."/>
            <person name="Nyvall-Collen P."/>
            <person name="Peters A.F."/>
            <person name="Pommier C."/>
            <person name="Potin P."/>
            <person name="Poulain J."/>
            <person name="Quesneville H."/>
            <person name="Read B."/>
            <person name="Rensing S.A."/>
            <person name="Ritter A."/>
            <person name="Rousvoal S."/>
            <person name="Samanta M."/>
            <person name="Samson G."/>
            <person name="Schroeder D.C."/>
            <person name="Segurens B."/>
            <person name="Strittmatter M."/>
            <person name="Tonon T."/>
            <person name="Tregear J.W."/>
            <person name="Valentin K."/>
            <person name="von Dassow P."/>
            <person name="Yamagishi T."/>
            <person name="Van de Peer Y."/>
            <person name="Wincker P."/>
        </authorList>
    </citation>
    <scope>NUCLEOTIDE SEQUENCE [LARGE SCALE GENOMIC DNA]</scope>
    <source>
        <strain evidence="3">Ec32 / CCAP1310/4</strain>
    </source>
</reference>
<protein>
    <submittedName>
        <fullName evidence="2">Uncharacterized protein</fullName>
    </submittedName>
</protein>
<dbReference type="InParanoid" id="D8LEX8"/>
<dbReference type="EMBL" id="FN648000">
    <property type="protein sequence ID" value="CBN79798.1"/>
    <property type="molecule type" value="Genomic_DNA"/>
</dbReference>
<organism evidence="2 3">
    <name type="scientific">Ectocarpus siliculosus</name>
    <name type="common">Brown alga</name>
    <name type="synonym">Conferva siliculosa</name>
    <dbReference type="NCBI Taxonomy" id="2880"/>
    <lineage>
        <taxon>Eukaryota</taxon>
        <taxon>Sar</taxon>
        <taxon>Stramenopiles</taxon>
        <taxon>Ochrophyta</taxon>
        <taxon>PX clade</taxon>
        <taxon>Phaeophyceae</taxon>
        <taxon>Ectocarpales</taxon>
        <taxon>Ectocarpaceae</taxon>
        <taxon>Ectocarpus</taxon>
    </lineage>
</organism>
<dbReference type="EMBL" id="FN649736">
    <property type="protein sequence ID" value="CBN79798.1"/>
    <property type="molecule type" value="Genomic_DNA"/>
</dbReference>
<dbReference type="AlphaFoldDB" id="D8LEX8"/>